<name>A0A4S8M7U2_DENBC</name>
<protein>
    <recommendedName>
        <fullName evidence="3">F-box domain-containing protein</fullName>
    </recommendedName>
</protein>
<reference evidence="1 2" key="1">
    <citation type="journal article" date="2019" name="Nat. Ecol. Evol.">
        <title>Megaphylogeny resolves global patterns of mushroom evolution.</title>
        <authorList>
            <person name="Varga T."/>
            <person name="Krizsan K."/>
            <person name="Foldi C."/>
            <person name="Dima B."/>
            <person name="Sanchez-Garcia M."/>
            <person name="Sanchez-Ramirez S."/>
            <person name="Szollosi G.J."/>
            <person name="Szarkandi J.G."/>
            <person name="Papp V."/>
            <person name="Albert L."/>
            <person name="Andreopoulos W."/>
            <person name="Angelini C."/>
            <person name="Antonin V."/>
            <person name="Barry K.W."/>
            <person name="Bougher N.L."/>
            <person name="Buchanan P."/>
            <person name="Buyck B."/>
            <person name="Bense V."/>
            <person name="Catcheside P."/>
            <person name="Chovatia M."/>
            <person name="Cooper J."/>
            <person name="Damon W."/>
            <person name="Desjardin D."/>
            <person name="Finy P."/>
            <person name="Geml J."/>
            <person name="Haridas S."/>
            <person name="Hughes K."/>
            <person name="Justo A."/>
            <person name="Karasinski D."/>
            <person name="Kautmanova I."/>
            <person name="Kiss B."/>
            <person name="Kocsube S."/>
            <person name="Kotiranta H."/>
            <person name="LaButti K.M."/>
            <person name="Lechner B.E."/>
            <person name="Liimatainen K."/>
            <person name="Lipzen A."/>
            <person name="Lukacs Z."/>
            <person name="Mihaltcheva S."/>
            <person name="Morgado L.N."/>
            <person name="Niskanen T."/>
            <person name="Noordeloos M.E."/>
            <person name="Ohm R.A."/>
            <person name="Ortiz-Santana B."/>
            <person name="Ovrebo C."/>
            <person name="Racz N."/>
            <person name="Riley R."/>
            <person name="Savchenko A."/>
            <person name="Shiryaev A."/>
            <person name="Soop K."/>
            <person name="Spirin V."/>
            <person name="Szebenyi C."/>
            <person name="Tomsovsky M."/>
            <person name="Tulloss R.E."/>
            <person name="Uehling J."/>
            <person name="Grigoriev I.V."/>
            <person name="Vagvolgyi C."/>
            <person name="Papp T."/>
            <person name="Martin F.M."/>
            <person name="Miettinen O."/>
            <person name="Hibbett D.S."/>
            <person name="Nagy L.G."/>
        </authorList>
    </citation>
    <scope>NUCLEOTIDE SEQUENCE [LARGE SCALE GENOMIC DNA]</scope>
    <source>
        <strain evidence="1 2">CBS 962.96</strain>
    </source>
</reference>
<gene>
    <name evidence="1" type="ORF">K435DRAFT_964992</name>
</gene>
<evidence type="ECO:0008006" key="3">
    <source>
        <dbReference type="Google" id="ProtNLM"/>
    </source>
</evidence>
<dbReference type="AlphaFoldDB" id="A0A4S8M7U2"/>
<sequence length="426" mass="48467">MTMHLPQEIIDDIIDQLQDSPPSLKTCTWVSHSWLRRARKHLFHSFTFPPERTARQWAFQLDSEQFTNRIRLFISELNESTLEPSLAELVSVLTINFQQPQLIPLITSNLLFSQLPFNNLRKLSLEKFPPFNRCKPLHFDSFGELLRNNPYLESLALVRTPFLSANEFIRTMQTISTNSSEKLCSLSLYGVQVPRLKESCLDSLPSSREENGKCPPRLQTLDLRCIFDDFWMVSLLEKLFHDSTTSEAPRTGFFDLGSVQTVVLGTHWYLYDKVLKNCPLISLRLDVFLASMDYASDTAFCSLVNLTNLEMYNCGTDRRSSGFLVSFITTIPILKRLETFSVAYHKPLPEPEMTLSGKSPEHLSGFLTPSLDSALSVLHLSNPCIKKVTLALPSDLGWGVFSSSRQVYKCLPKTHETGLLNIVFGD</sequence>
<proteinExistence type="predicted"/>
<organism evidence="1 2">
    <name type="scientific">Dendrothele bispora (strain CBS 962.96)</name>
    <dbReference type="NCBI Taxonomy" id="1314807"/>
    <lineage>
        <taxon>Eukaryota</taxon>
        <taxon>Fungi</taxon>
        <taxon>Dikarya</taxon>
        <taxon>Basidiomycota</taxon>
        <taxon>Agaricomycotina</taxon>
        <taxon>Agaricomycetes</taxon>
        <taxon>Agaricomycetidae</taxon>
        <taxon>Agaricales</taxon>
        <taxon>Agaricales incertae sedis</taxon>
        <taxon>Dendrothele</taxon>
    </lineage>
</organism>
<accession>A0A4S8M7U2</accession>
<dbReference type="Proteomes" id="UP000297245">
    <property type="component" value="Unassembled WGS sequence"/>
</dbReference>
<evidence type="ECO:0000313" key="2">
    <source>
        <dbReference type="Proteomes" id="UP000297245"/>
    </source>
</evidence>
<dbReference type="EMBL" id="ML179137">
    <property type="protein sequence ID" value="THU98392.1"/>
    <property type="molecule type" value="Genomic_DNA"/>
</dbReference>
<evidence type="ECO:0000313" key="1">
    <source>
        <dbReference type="EMBL" id="THU98392.1"/>
    </source>
</evidence>
<keyword evidence="2" id="KW-1185">Reference proteome</keyword>